<dbReference type="RefSeq" id="WP_089724824.1">
    <property type="nucleotide sequence ID" value="NZ_FNGI01000001.1"/>
</dbReference>
<dbReference type="PROSITE" id="PS51257">
    <property type="entry name" value="PROKAR_LIPOPROTEIN"/>
    <property type="match status" value="1"/>
</dbReference>
<protein>
    <submittedName>
        <fullName evidence="2">Uncharacterized protein</fullName>
    </submittedName>
</protein>
<evidence type="ECO:0000256" key="1">
    <source>
        <dbReference type="SAM" id="Phobius"/>
    </source>
</evidence>
<accession>A0A1G9F9Z8</accession>
<organism evidence="2 3">
    <name type="scientific">Modicisalibacter muralis</name>
    <dbReference type="NCBI Taxonomy" id="119000"/>
    <lineage>
        <taxon>Bacteria</taxon>
        <taxon>Pseudomonadati</taxon>
        <taxon>Pseudomonadota</taxon>
        <taxon>Gammaproteobacteria</taxon>
        <taxon>Oceanospirillales</taxon>
        <taxon>Halomonadaceae</taxon>
        <taxon>Modicisalibacter</taxon>
    </lineage>
</organism>
<dbReference type="STRING" id="119000.SAMN05661010_00304"/>
<evidence type="ECO:0000313" key="2">
    <source>
        <dbReference type="EMBL" id="SDK85171.1"/>
    </source>
</evidence>
<dbReference type="OrthoDB" id="6176412at2"/>
<keyword evidence="1" id="KW-1133">Transmembrane helix</keyword>
<keyword evidence="1" id="KW-0472">Membrane</keyword>
<name>A0A1G9F9Z8_9GAMM</name>
<feature type="transmembrane region" description="Helical" evidence="1">
    <location>
        <begin position="103"/>
        <end position="126"/>
    </location>
</feature>
<keyword evidence="1" id="KW-0812">Transmembrane</keyword>
<feature type="transmembrane region" description="Helical" evidence="1">
    <location>
        <begin position="7"/>
        <end position="32"/>
    </location>
</feature>
<sequence>MEQIKFALAIVGTFFGVLGLALLAIACIVALFKIGEADRYYGVGTMGWGRSQLTFPPWSIWRMTEYGMIILFARTRYVQRRWGDDLELVKANTPPKWLERLLVWLYASWFLLVIAGFALGSLMMLLPEAR</sequence>
<reference evidence="2 3" key="1">
    <citation type="submission" date="2016-10" db="EMBL/GenBank/DDBJ databases">
        <authorList>
            <person name="de Groot N.N."/>
        </authorList>
    </citation>
    <scope>NUCLEOTIDE SEQUENCE [LARGE SCALE GENOMIC DNA]</scope>
    <source>
        <strain evidence="2 3">DSM 14789</strain>
    </source>
</reference>
<proteinExistence type="predicted"/>
<dbReference type="EMBL" id="FNGI01000001">
    <property type="protein sequence ID" value="SDK85171.1"/>
    <property type="molecule type" value="Genomic_DNA"/>
</dbReference>
<dbReference type="Proteomes" id="UP000198654">
    <property type="component" value="Unassembled WGS sequence"/>
</dbReference>
<evidence type="ECO:0000313" key="3">
    <source>
        <dbReference type="Proteomes" id="UP000198654"/>
    </source>
</evidence>
<gene>
    <name evidence="2" type="ORF">SAMN05661010_00304</name>
</gene>
<dbReference type="AlphaFoldDB" id="A0A1G9F9Z8"/>
<keyword evidence="3" id="KW-1185">Reference proteome</keyword>